<dbReference type="OrthoDB" id="287493at2"/>
<dbReference type="EMBL" id="CP036291">
    <property type="protein sequence ID" value="QDU87967.1"/>
    <property type="molecule type" value="Genomic_DNA"/>
</dbReference>
<dbReference type="PANTHER" id="PTHR30093">
    <property type="entry name" value="GENERAL SECRETION PATHWAY PROTEIN G"/>
    <property type="match status" value="1"/>
</dbReference>
<feature type="domain" description="DUF1559" evidence="2">
    <location>
        <begin position="37"/>
        <end position="331"/>
    </location>
</feature>
<keyword evidence="1" id="KW-1133">Transmembrane helix</keyword>
<evidence type="ECO:0000313" key="3">
    <source>
        <dbReference type="EMBL" id="QDU87967.1"/>
    </source>
</evidence>
<evidence type="ECO:0000256" key="1">
    <source>
        <dbReference type="SAM" id="Phobius"/>
    </source>
</evidence>
<protein>
    <recommendedName>
        <fullName evidence="2">DUF1559 domain-containing protein</fullName>
    </recommendedName>
</protein>
<keyword evidence="4" id="KW-1185">Reference proteome</keyword>
<dbReference type="SUPFAM" id="SSF54523">
    <property type="entry name" value="Pili subunits"/>
    <property type="match status" value="1"/>
</dbReference>
<evidence type="ECO:0000259" key="2">
    <source>
        <dbReference type="Pfam" id="PF07596"/>
    </source>
</evidence>
<dbReference type="InterPro" id="IPR011453">
    <property type="entry name" value="DUF1559"/>
</dbReference>
<name>A0A518D918_9BACT</name>
<dbReference type="RefSeq" id="WP_145282382.1">
    <property type="nucleotide sequence ID" value="NZ_CP036291.1"/>
</dbReference>
<sequence>MRDPDPTRSRSGFTLVELLVVIAIIGTLVALLLPAVQSAREAARRMSCANQEKNLALACLNYHDAQGHFPESNGFYGTFDGQEGRGPASGWILKILPQIEEGPLYDRFKAGGAFEGVFVLGQCRSPAPGKGLASLKDGISVPELLKTQLGILQCPTDESVQQLSDQQYGFPTPCQVATSSYKGVLGDSVIGETNGTTFTNAASQYPSGDYSKPPQPFTTQHDCHRDTRCRGMFFRQSWRAPVKISTVTDGTSKTFLLGEDVPEYNYHSAAFYSDGDWCSCNTPLNNLMNLPASTVDPAFWWEQRGFRSRHAGGANFASVDGSVRFVTEGVDNVLYRTTCTRNGGELVSESF</sequence>
<feature type="transmembrane region" description="Helical" evidence="1">
    <location>
        <begin position="12"/>
        <end position="36"/>
    </location>
</feature>
<dbReference type="Pfam" id="PF07596">
    <property type="entry name" value="SBP_bac_10"/>
    <property type="match status" value="1"/>
</dbReference>
<dbReference type="NCBIfam" id="TIGR02532">
    <property type="entry name" value="IV_pilin_GFxxxE"/>
    <property type="match status" value="1"/>
</dbReference>
<dbReference type="Gene3D" id="3.30.700.10">
    <property type="entry name" value="Glycoprotein, Type 4 Pilin"/>
    <property type="match status" value="1"/>
</dbReference>
<dbReference type="InterPro" id="IPR012902">
    <property type="entry name" value="N_methyl_site"/>
</dbReference>
<evidence type="ECO:0000313" key="4">
    <source>
        <dbReference type="Proteomes" id="UP000317429"/>
    </source>
</evidence>
<dbReference type="Pfam" id="PF07963">
    <property type="entry name" value="N_methyl"/>
    <property type="match status" value="1"/>
</dbReference>
<dbReference type="PROSITE" id="PS00409">
    <property type="entry name" value="PROKAR_NTER_METHYL"/>
    <property type="match status" value="1"/>
</dbReference>
<dbReference type="NCBIfam" id="TIGR04294">
    <property type="entry name" value="pre_pil_HX9DG"/>
    <property type="match status" value="1"/>
</dbReference>
<dbReference type="Proteomes" id="UP000317429">
    <property type="component" value="Chromosome"/>
</dbReference>
<dbReference type="InterPro" id="IPR027558">
    <property type="entry name" value="Pre_pil_HX9DG_C"/>
</dbReference>
<accession>A0A518D918</accession>
<keyword evidence="1" id="KW-0472">Membrane</keyword>
<gene>
    <name evidence="3" type="ORF">Pla175_13340</name>
</gene>
<organism evidence="3 4">
    <name type="scientific">Pirellulimonas nuda</name>
    <dbReference type="NCBI Taxonomy" id="2528009"/>
    <lineage>
        <taxon>Bacteria</taxon>
        <taxon>Pseudomonadati</taxon>
        <taxon>Planctomycetota</taxon>
        <taxon>Planctomycetia</taxon>
        <taxon>Pirellulales</taxon>
        <taxon>Lacipirellulaceae</taxon>
        <taxon>Pirellulimonas</taxon>
    </lineage>
</organism>
<dbReference type="PANTHER" id="PTHR30093:SF2">
    <property type="entry name" value="TYPE II SECRETION SYSTEM PROTEIN H"/>
    <property type="match status" value="1"/>
</dbReference>
<reference evidence="3 4" key="1">
    <citation type="submission" date="2019-02" db="EMBL/GenBank/DDBJ databases">
        <title>Deep-cultivation of Planctomycetes and their phenomic and genomic characterization uncovers novel biology.</title>
        <authorList>
            <person name="Wiegand S."/>
            <person name="Jogler M."/>
            <person name="Boedeker C."/>
            <person name="Pinto D."/>
            <person name="Vollmers J."/>
            <person name="Rivas-Marin E."/>
            <person name="Kohn T."/>
            <person name="Peeters S.H."/>
            <person name="Heuer A."/>
            <person name="Rast P."/>
            <person name="Oberbeckmann S."/>
            <person name="Bunk B."/>
            <person name="Jeske O."/>
            <person name="Meyerdierks A."/>
            <person name="Storesund J.E."/>
            <person name="Kallscheuer N."/>
            <person name="Luecker S."/>
            <person name="Lage O.M."/>
            <person name="Pohl T."/>
            <person name="Merkel B.J."/>
            <person name="Hornburger P."/>
            <person name="Mueller R.-W."/>
            <person name="Bruemmer F."/>
            <person name="Labrenz M."/>
            <person name="Spormann A.M."/>
            <person name="Op den Camp H."/>
            <person name="Overmann J."/>
            <person name="Amann R."/>
            <person name="Jetten M.S.M."/>
            <person name="Mascher T."/>
            <person name="Medema M.H."/>
            <person name="Devos D.P."/>
            <person name="Kaster A.-K."/>
            <person name="Ovreas L."/>
            <person name="Rohde M."/>
            <person name="Galperin M.Y."/>
            <person name="Jogler C."/>
        </authorList>
    </citation>
    <scope>NUCLEOTIDE SEQUENCE [LARGE SCALE GENOMIC DNA]</scope>
    <source>
        <strain evidence="3 4">Pla175</strain>
    </source>
</reference>
<dbReference type="KEGG" id="pnd:Pla175_13340"/>
<dbReference type="AlphaFoldDB" id="A0A518D918"/>
<dbReference type="InterPro" id="IPR045584">
    <property type="entry name" value="Pilin-like"/>
</dbReference>
<keyword evidence="1" id="KW-0812">Transmembrane</keyword>
<proteinExistence type="predicted"/>